<evidence type="ECO:0000256" key="2">
    <source>
        <dbReference type="ARBA" id="ARBA00005466"/>
    </source>
</evidence>
<evidence type="ECO:0000259" key="6">
    <source>
        <dbReference type="PROSITE" id="PS51387"/>
    </source>
</evidence>
<dbReference type="Gene3D" id="3.30.465.10">
    <property type="match status" value="1"/>
</dbReference>
<comment type="similarity">
    <text evidence="2">Belongs to the oxygen-dependent FAD-linked oxidoreductase family.</text>
</comment>
<evidence type="ECO:0000313" key="7">
    <source>
        <dbReference type="EMBL" id="SDW60549.1"/>
    </source>
</evidence>
<dbReference type="InterPro" id="IPR016166">
    <property type="entry name" value="FAD-bd_PCMH"/>
</dbReference>
<dbReference type="InterPro" id="IPR016169">
    <property type="entry name" value="FAD-bd_PCMH_sub2"/>
</dbReference>
<comment type="cofactor">
    <cofactor evidence="1">
        <name>FAD</name>
        <dbReference type="ChEBI" id="CHEBI:57692"/>
    </cofactor>
</comment>
<dbReference type="PANTHER" id="PTHR42973:SF39">
    <property type="entry name" value="FAD-BINDING PCMH-TYPE DOMAIN-CONTAINING PROTEIN"/>
    <property type="match status" value="1"/>
</dbReference>
<dbReference type="Gene3D" id="3.40.462.20">
    <property type="match status" value="1"/>
</dbReference>
<reference evidence="7 8" key="1">
    <citation type="submission" date="2016-10" db="EMBL/GenBank/DDBJ databases">
        <authorList>
            <person name="de Groot N.N."/>
        </authorList>
    </citation>
    <scope>NUCLEOTIDE SEQUENCE [LARGE SCALE GENOMIC DNA]</scope>
    <source>
        <strain evidence="7 8">CPCC 202699</strain>
    </source>
</reference>
<dbReference type="PROSITE" id="PS51387">
    <property type="entry name" value="FAD_PCMH"/>
    <property type="match status" value="1"/>
</dbReference>
<dbReference type="InterPro" id="IPR050416">
    <property type="entry name" value="FAD-linked_Oxidoreductase"/>
</dbReference>
<organism evidence="7 8">
    <name type="scientific">Amycolatopsis xylanica</name>
    <dbReference type="NCBI Taxonomy" id="589385"/>
    <lineage>
        <taxon>Bacteria</taxon>
        <taxon>Bacillati</taxon>
        <taxon>Actinomycetota</taxon>
        <taxon>Actinomycetes</taxon>
        <taxon>Pseudonocardiales</taxon>
        <taxon>Pseudonocardiaceae</taxon>
        <taxon>Amycolatopsis</taxon>
    </lineage>
</organism>
<dbReference type="Pfam" id="PF08031">
    <property type="entry name" value="BBE"/>
    <property type="match status" value="1"/>
</dbReference>
<dbReference type="InterPro" id="IPR012951">
    <property type="entry name" value="BBE"/>
</dbReference>
<dbReference type="InterPro" id="IPR006094">
    <property type="entry name" value="Oxid_FAD_bind_N"/>
</dbReference>
<accession>A0A1H2UY39</accession>
<dbReference type="InterPro" id="IPR036318">
    <property type="entry name" value="FAD-bd_PCMH-like_sf"/>
</dbReference>
<evidence type="ECO:0000256" key="5">
    <source>
        <dbReference type="ARBA" id="ARBA00023002"/>
    </source>
</evidence>
<dbReference type="EMBL" id="FNON01000001">
    <property type="protein sequence ID" value="SDW60549.1"/>
    <property type="molecule type" value="Genomic_DNA"/>
</dbReference>
<dbReference type="PROSITE" id="PS00862">
    <property type="entry name" value="OX2_COVAL_FAD"/>
    <property type="match status" value="1"/>
</dbReference>
<dbReference type="GO" id="GO:0016491">
    <property type="term" value="F:oxidoreductase activity"/>
    <property type="evidence" value="ECO:0007669"/>
    <property type="project" value="UniProtKB-KW"/>
</dbReference>
<keyword evidence="5" id="KW-0560">Oxidoreductase</keyword>
<keyword evidence="8" id="KW-1185">Reference proteome</keyword>
<keyword evidence="4" id="KW-0274">FAD</keyword>
<name>A0A1H2UY39_9PSEU</name>
<dbReference type="PANTHER" id="PTHR42973">
    <property type="entry name" value="BINDING OXIDOREDUCTASE, PUTATIVE (AFU_ORTHOLOGUE AFUA_1G17690)-RELATED"/>
    <property type="match status" value="1"/>
</dbReference>
<dbReference type="InterPro" id="IPR006093">
    <property type="entry name" value="Oxy_OxRdtase_FAD_BS"/>
</dbReference>
<evidence type="ECO:0000256" key="1">
    <source>
        <dbReference type="ARBA" id="ARBA00001974"/>
    </source>
</evidence>
<feature type="domain" description="FAD-binding PCMH-type" evidence="6">
    <location>
        <begin position="22"/>
        <end position="197"/>
    </location>
</feature>
<proteinExistence type="inferred from homology"/>
<dbReference type="SUPFAM" id="SSF56176">
    <property type="entry name" value="FAD-binding/transporter-associated domain-like"/>
    <property type="match status" value="1"/>
</dbReference>
<dbReference type="OrthoDB" id="545125at2"/>
<evidence type="ECO:0000313" key="8">
    <source>
        <dbReference type="Proteomes" id="UP000199515"/>
    </source>
</evidence>
<dbReference type="Pfam" id="PF01565">
    <property type="entry name" value="FAD_binding_4"/>
    <property type="match status" value="1"/>
</dbReference>
<protein>
    <submittedName>
        <fullName evidence="7">FAD/FMN-containing dehydrogenase</fullName>
    </submittedName>
</protein>
<evidence type="ECO:0000256" key="4">
    <source>
        <dbReference type="ARBA" id="ARBA00022827"/>
    </source>
</evidence>
<keyword evidence="3" id="KW-0285">Flavoprotein</keyword>
<sequence length="482" mass="52209">MISVEPGDSRYDGLTTGLNQRYGAKPARVELVRGTEDVVAAVQLAVSRGERLSVRSGGHCFEDFVFHPDVEVVVDLSAMTGVYFDTARDAYVVEAGARLADVYEELYRGWGVTVPGGICYSVGAGGHFTGGGYGLLSRAQGLTVDRLHAVEVVVVDDGGTARAVVATRGSDLWWAHTGGGGGNFGVVTRFFFRPLARPPSEVLLSSLSVPWSRLDEAGFARLLDGYGRWHAESRSGLSSLLTLNHVCNGSVGLVTQIDADEPDAARVLDDYLHRLLGDVFEPPRRLPWLQATRYLGTSSPVLNDPTLRGEHKSAYVRAPLPPKQISLAYRELTRPDVTNPNAMLVAFSYGGAIGSVASDATAVAQRDSIFKLLYQSFWSTEDGDAANIGWVRDFYRSMYASTGGVPVPDSCTDGCYINYPDADLSSSDWNTSGVPWHTLYYKDNYPRLQAVKARWDPLNVFRHAQSIQAAGPNHCSSADSGS</sequence>
<gene>
    <name evidence="7" type="ORF">SAMN05421504_1011027</name>
</gene>
<dbReference type="RefSeq" id="WP_091287143.1">
    <property type="nucleotide sequence ID" value="NZ_FNON01000001.1"/>
</dbReference>
<dbReference type="GO" id="GO:0071949">
    <property type="term" value="F:FAD binding"/>
    <property type="evidence" value="ECO:0007669"/>
    <property type="project" value="InterPro"/>
</dbReference>
<dbReference type="AlphaFoldDB" id="A0A1H2UY39"/>
<evidence type="ECO:0000256" key="3">
    <source>
        <dbReference type="ARBA" id="ARBA00022630"/>
    </source>
</evidence>
<dbReference type="Proteomes" id="UP000199515">
    <property type="component" value="Unassembled WGS sequence"/>
</dbReference>
<dbReference type="STRING" id="589385.SAMN05421504_1011027"/>